<dbReference type="InterPro" id="IPR027417">
    <property type="entry name" value="P-loop_NTPase"/>
</dbReference>
<comment type="function">
    <text evidence="1">Part of the ABC transporter FtsEX involved in cellular division. Important for assembly or stability of the septal ring.</text>
</comment>
<evidence type="ECO:0000256" key="1">
    <source>
        <dbReference type="ARBA" id="ARBA00002579"/>
    </source>
</evidence>
<keyword evidence="6" id="KW-0547">Nucleotide-binding</keyword>
<dbReference type="Proteomes" id="UP000462435">
    <property type="component" value="Unassembled WGS sequence"/>
</dbReference>
<dbReference type="PANTHER" id="PTHR43166">
    <property type="entry name" value="AMINO ACID IMPORT ATP-BINDING PROTEIN"/>
    <property type="match status" value="1"/>
</dbReference>
<evidence type="ECO:0000256" key="10">
    <source>
        <dbReference type="ARBA" id="ARBA00023136"/>
    </source>
</evidence>
<dbReference type="SMART" id="SM00382">
    <property type="entry name" value="AAA"/>
    <property type="match status" value="1"/>
</dbReference>
<dbReference type="PROSITE" id="PS00211">
    <property type="entry name" value="ABC_TRANSPORTER_1"/>
    <property type="match status" value="1"/>
</dbReference>
<comment type="caution">
    <text evidence="12">The sequence shown here is derived from an EMBL/GenBank/DDBJ whole genome shotgun (WGS) entry which is preliminary data.</text>
</comment>
<dbReference type="GO" id="GO:0016887">
    <property type="term" value="F:ATP hydrolysis activity"/>
    <property type="evidence" value="ECO:0007669"/>
    <property type="project" value="InterPro"/>
</dbReference>
<keyword evidence="10" id="KW-0472">Membrane</keyword>
<evidence type="ECO:0000313" key="13">
    <source>
        <dbReference type="Proteomes" id="UP000462435"/>
    </source>
</evidence>
<dbReference type="PANTHER" id="PTHR43166:SF30">
    <property type="entry name" value="METHIONINE IMPORT ATP-BINDING PROTEIN METN"/>
    <property type="match status" value="1"/>
</dbReference>
<evidence type="ECO:0000313" key="12">
    <source>
        <dbReference type="EMBL" id="KAF1048008.1"/>
    </source>
</evidence>
<dbReference type="InterPro" id="IPR045865">
    <property type="entry name" value="ACT-like_dom_sf"/>
</dbReference>
<keyword evidence="7 12" id="KW-0067">ATP-binding</keyword>
<keyword evidence="4" id="KW-0813">Transport</keyword>
<dbReference type="Gene3D" id="3.40.50.300">
    <property type="entry name" value="P-loop containing nucleotide triphosphate hydrolases"/>
    <property type="match status" value="1"/>
</dbReference>
<dbReference type="GO" id="GO:0006865">
    <property type="term" value="P:amino acid transport"/>
    <property type="evidence" value="ECO:0007669"/>
    <property type="project" value="UniProtKB-KW"/>
</dbReference>
<dbReference type="Pfam" id="PF09383">
    <property type="entry name" value="NIL"/>
    <property type="match status" value="1"/>
</dbReference>
<feature type="domain" description="ABC transporter" evidence="11">
    <location>
        <begin position="2"/>
        <end position="242"/>
    </location>
</feature>
<dbReference type="AlphaFoldDB" id="A0A7V8JVP4"/>
<dbReference type="InterPro" id="IPR003593">
    <property type="entry name" value="AAA+_ATPase"/>
</dbReference>
<dbReference type="SMART" id="SM00930">
    <property type="entry name" value="NIL"/>
    <property type="match status" value="1"/>
</dbReference>
<dbReference type="InterPro" id="IPR003439">
    <property type="entry name" value="ABC_transporter-like_ATP-bd"/>
</dbReference>
<keyword evidence="5" id="KW-1003">Cell membrane</keyword>
<dbReference type="InterPro" id="IPR041701">
    <property type="entry name" value="MetN_ABC"/>
</dbReference>
<keyword evidence="8" id="KW-1278">Translocase</keyword>
<evidence type="ECO:0000256" key="7">
    <source>
        <dbReference type="ARBA" id="ARBA00022840"/>
    </source>
</evidence>
<protein>
    <recommendedName>
        <fullName evidence="3">Cell division ATP-binding protein FtsE</fullName>
    </recommendedName>
</protein>
<dbReference type="CDD" id="cd03258">
    <property type="entry name" value="ABC_MetN_methionine_transporter"/>
    <property type="match status" value="1"/>
</dbReference>
<dbReference type="EMBL" id="WNDX01000007">
    <property type="protein sequence ID" value="KAF1048008.1"/>
    <property type="molecule type" value="Genomic_DNA"/>
</dbReference>
<dbReference type="GO" id="GO:0005524">
    <property type="term" value="F:ATP binding"/>
    <property type="evidence" value="ECO:0007669"/>
    <property type="project" value="UniProtKB-KW"/>
</dbReference>
<evidence type="ECO:0000256" key="6">
    <source>
        <dbReference type="ARBA" id="ARBA00022741"/>
    </source>
</evidence>
<dbReference type="Pfam" id="PF00005">
    <property type="entry name" value="ABC_tran"/>
    <property type="match status" value="1"/>
</dbReference>
<comment type="similarity">
    <text evidence="2">Belongs to the ABC transporter superfamily.</text>
</comment>
<dbReference type="GO" id="GO:0005886">
    <property type="term" value="C:plasma membrane"/>
    <property type="evidence" value="ECO:0007669"/>
    <property type="project" value="UniProtKB-ARBA"/>
</dbReference>
<dbReference type="PROSITE" id="PS50893">
    <property type="entry name" value="ABC_TRANSPORTER_2"/>
    <property type="match status" value="1"/>
</dbReference>
<sequence>MIRIEQLHKTYQANKRDIIALNDINLEIAQGEIFGIIGRSGAGKSTLIRTLNVLERPDSGRILIDGEDITTLGHEALLGLRQRIGMVFQHFNLLNAKTVTENIDWPLKITGRYRREERAARVDELLQLVGLQDHRDQYPSQLSGGQKQRVGIARALANTPRLLLCDEATSSLDPETTQSILRLLLEINRKLGLTIVLITHEMEVIRSICDRVAVLDAGAVAEQGRVVDIFLRPRHEVTRALLAENHAYEAADACYERRPDGKLVRLTYAGEVAAQPILSQLTAATAALATIVRGTVSRIKDTPYGQLLVEFSGGEEAVAQVLERLRHSGIDHEVLA</sequence>
<evidence type="ECO:0000256" key="2">
    <source>
        <dbReference type="ARBA" id="ARBA00005417"/>
    </source>
</evidence>
<accession>A0A7V8JVP4</accession>
<keyword evidence="9" id="KW-0029">Amino-acid transport</keyword>
<name>A0A7V8JVP4_9BURK</name>
<gene>
    <name evidence="12" type="primary">metN_1</name>
    <name evidence="12" type="ORF">GAK35_00428</name>
</gene>
<evidence type="ECO:0000256" key="9">
    <source>
        <dbReference type="ARBA" id="ARBA00022970"/>
    </source>
</evidence>
<dbReference type="SUPFAM" id="SSF52540">
    <property type="entry name" value="P-loop containing nucleoside triphosphate hydrolases"/>
    <property type="match status" value="1"/>
</dbReference>
<dbReference type="FunFam" id="3.40.50.300:FF:000056">
    <property type="entry name" value="Cell division ATP-binding protein FtsE"/>
    <property type="match status" value="1"/>
</dbReference>
<evidence type="ECO:0000256" key="5">
    <source>
        <dbReference type="ARBA" id="ARBA00022475"/>
    </source>
</evidence>
<evidence type="ECO:0000259" key="11">
    <source>
        <dbReference type="PROSITE" id="PS50893"/>
    </source>
</evidence>
<dbReference type="InterPro" id="IPR017871">
    <property type="entry name" value="ABC_transporter-like_CS"/>
</dbReference>
<evidence type="ECO:0000256" key="3">
    <source>
        <dbReference type="ARBA" id="ARBA00020019"/>
    </source>
</evidence>
<evidence type="ECO:0000256" key="4">
    <source>
        <dbReference type="ARBA" id="ARBA00022448"/>
    </source>
</evidence>
<dbReference type="InterPro" id="IPR018449">
    <property type="entry name" value="NIL_domain"/>
</dbReference>
<dbReference type="SUPFAM" id="SSF55021">
    <property type="entry name" value="ACT-like"/>
    <property type="match status" value="1"/>
</dbReference>
<dbReference type="InterPro" id="IPR050086">
    <property type="entry name" value="MetN_ABC_transporter-like"/>
</dbReference>
<proteinExistence type="inferred from homology"/>
<organism evidence="12 13">
    <name type="scientific">Herbaspirillum frisingense</name>
    <dbReference type="NCBI Taxonomy" id="92645"/>
    <lineage>
        <taxon>Bacteria</taxon>
        <taxon>Pseudomonadati</taxon>
        <taxon>Pseudomonadota</taxon>
        <taxon>Betaproteobacteria</taxon>
        <taxon>Burkholderiales</taxon>
        <taxon>Oxalobacteraceae</taxon>
        <taxon>Herbaspirillum</taxon>
    </lineage>
</organism>
<reference evidence="13" key="1">
    <citation type="journal article" date="2020" name="MBio">
        <title>Horizontal gene transfer to a defensive symbiont with a reduced genome amongst a multipartite beetle microbiome.</title>
        <authorList>
            <person name="Waterworth S.C."/>
            <person name="Florez L.V."/>
            <person name="Rees E.R."/>
            <person name="Hertweck C."/>
            <person name="Kaltenpoth M."/>
            <person name="Kwan J.C."/>
        </authorList>
    </citation>
    <scope>NUCLEOTIDE SEQUENCE [LARGE SCALE GENOMIC DNA]</scope>
</reference>
<dbReference type="Gene3D" id="3.30.70.260">
    <property type="match status" value="1"/>
</dbReference>
<evidence type="ECO:0000256" key="8">
    <source>
        <dbReference type="ARBA" id="ARBA00022967"/>
    </source>
</evidence>